<dbReference type="Proteomes" id="UP000223777">
    <property type="component" value="Unassembled WGS sequence"/>
</dbReference>
<sequence>MLHSSSYKIEGADDAESQFITAKLTRNLKRGKVENTNTLPSGILSMPYRSLSEKSSISI</sequence>
<dbReference type="EMBL" id="NUIL01000024">
    <property type="protein sequence ID" value="PGO26408.1"/>
    <property type="molecule type" value="Genomic_DNA"/>
</dbReference>
<protein>
    <submittedName>
        <fullName evidence="1">Uncharacterized protein</fullName>
    </submittedName>
</protein>
<gene>
    <name evidence="1" type="ORF">CN984_17725</name>
</gene>
<comment type="caution">
    <text evidence="1">The sequence shown here is derived from an EMBL/GenBank/DDBJ whole genome shotgun (WGS) entry which is preliminary data.</text>
</comment>
<proteinExistence type="predicted"/>
<evidence type="ECO:0000313" key="1">
    <source>
        <dbReference type="EMBL" id="PGO26408.1"/>
    </source>
</evidence>
<name>A0A2B9PUW8_BACCE</name>
<dbReference type="AlphaFoldDB" id="A0A2B9PUW8"/>
<organism evidence="1 2">
    <name type="scientific">Bacillus cereus</name>
    <dbReference type="NCBI Taxonomy" id="1396"/>
    <lineage>
        <taxon>Bacteria</taxon>
        <taxon>Bacillati</taxon>
        <taxon>Bacillota</taxon>
        <taxon>Bacilli</taxon>
        <taxon>Bacillales</taxon>
        <taxon>Bacillaceae</taxon>
        <taxon>Bacillus</taxon>
        <taxon>Bacillus cereus group</taxon>
    </lineage>
</organism>
<accession>A0A2B9PUW8</accession>
<evidence type="ECO:0000313" key="2">
    <source>
        <dbReference type="Proteomes" id="UP000223777"/>
    </source>
</evidence>
<reference evidence="1 2" key="1">
    <citation type="submission" date="2017-09" db="EMBL/GenBank/DDBJ databases">
        <title>Large-scale bioinformatics analysis of Bacillus genomes uncovers conserved roles of natural products in bacterial physiology.</title>
        <authorList>
            <consortium name="Agbiome Team Llc"/>
            <person name="Bleich R.M."/>
            <person name="Grubbs K.J."/>
            <person name="Santa Maria K.C."/>
            <person name="Allen S.E."/>
            <person name="Farag S."/>
            <person name="Shank E.A."/>
            <person name="Bowers A."/>
        </authorList>
    </citation>
    <scope>NUCLEOTIDE SEQUENCE [LARGE SCALE GENOMIC DNA]</scope>
    <source>
        <strain evidence="1 2">AFS050027</strain>
    </source>
</reference>